<gene>
    <name evidence="2" type="ORF">F7D09_2078</name>
</gene>
<dbReference type="Proteomes" id="UP000441772">
    <property type="component" value="Unassembled WGS sequence"/>
</dbReference>
<proteinExistence type="predicted"/>
<keyword evidence="3" id="KW-1185">Reference proteome</keyword>
<evidence type="ECO:0000259" key="1">
    <source>
        <dbReference type="Pfam" id="PF04480"/>
    </source>
</evidence>
<evidence type="ECO:0000313" key="3">
    <source>
        <dbReference type="Proteomes" id="UP000441772"/>
    </source>
</evidence>
<feature type="domain" description="DUF559" evidence="1">
    <location>
        <begin position="182"/>
        <end position="237"/>
    </location>
</feature>
<dbReference type="Pfam" id="PF04480">
    <property type="entry name" value="DUF559"/>
    <property type="match status" value="1"/>
</dbReference>
<sequence>MRTIISRRPVYTGFTALRLNGIETPWCPKLHDAPFHLLYEHDNHRHLRDGSRYLHLPDALAGRAHLSHTFDGTTIVYTDPLTTWAILSRHLSQIETIVLADSILRRSSDAHRDAKSAFRRFLYGCGPFRGKGKCLDSIAFLDYRTDSPMECRSVLTLLKAGLPEPNVHWTIYIPALQHLATVDIAYPEAKVIIEFDGDMHRIDRQQHRWDERKRQALRDMGYIVIVIFSDDVLTEDGRRSLISRVAQALRVSPPGQPAAHHMALCNDERDAEARARQRKYRKKKAIEGIKV</sequence>
<reference evidence="2 3" key="1">
    <citation type="submission" date="2019-09" db="EMBL/GenBank/DDBJ databases">
        <title>Characterization of the phylogenetic diversity of two novel species belonging to the genus Bifidobacterium: Bifidobacterium cebidarum sp. nov. and Bifidobacterium leontopitheci sp. nov.</title>
        <authorList>
            <person name="Lugli G.A."/>
            <person name="Duranti S."/>
            <person name="Milani C."/>
            <person name="Turroni F."/>
            <person name="Ventura M."/>
        </authorList>
    </citation>
    <scope>NUCLEOTIDE SEQUENCE [LARGE SCALE GENOMIC DNA]</scope>
    <source>
        <strain evidence="2 3">LMG 31471</strain>
    </source>
</reference>
<accession>A0A6I1GBI3</accession>
<dbReference type="Gene3D" id="3.40.960.10">
    <property type="entry name" value="VSR Endonuclease"/>
    <property type="match status" value="1"/>
</dbReference>
<dbReference type="InterPro" id="IPR007569">
    <property type="entry name" value="DUF559"/>
</dbReference>
<protein>
    <recommendedName>
        <fullName evidence="1">DUF559 domain-containing protein</fullName>
    </recommendedName>
</protein>
<name>A0A6I1GBI3_9BIFI</name>
<comment type="caution">
    <text evidence="2">The sequence shown here is derived from an EMBL/GenBank/DDBJ whole genome shotgun (WGS) entry which is preliminary data.</text>
</comment>
<dbReference type="InterPro" id="IPR011335">
    <property type="entry name" value="Restrct_endonuc-II-like"/>
</dbReference>
<dbReference type="SUPFAM" id="SSF52980">
    <property type="entry name" value="Restriction endonuclease-like"/>
    <property type="match status" value="1"/>
</dbReference>
<evidence type="ECO:0000313" key="2">
    <source>
        <dbReference type="EMBL" id="KAB7788970.1"/>
    </source>
</evidence>
<dbReference type="EMBL" id="WBVT01000060">
    <property type="protein sequence ID" value="KAB7788970.1"/>
    <property type="molecule type" value="Genomic_DNA"/>
</dbReference>
<organism evidence="2 3">
    <name type="scientific">Bifidobacterium leontopitheci</name>
    <dbReference type="NCBI Taxonomy" id="2650774"/>
    <lineage>
        <taxon>Bacteria</taxon>
        <taxon>Bacillati</taxon>
        <taxon>Actinomycetota</taxon>
        <taxon>Actinomycetes</taxon>
        <taxon>Bifidobacteriales</taxon>
        <taxon>Bifidobacteriaceae</taxon>
        <taxon>Bifidobacterium</taxon>
    </lineage>
</organism>
<dbReference type="AlphaFoldDB" id="A0A6I1GBI3"/>